<feature type="region of interest" description="Disordered" evidence="1">
    <location>
        <begin position="1"/>
        <end position="22"/>
    </location>
</feature>
<dbReference type="Proteomes" id="UP000196125">
    <property type="component" value="Unassembled WGS sequence"/>
</dbReference>
<feature type="region of interest" description="Disordered" evidence="1">
    <location>
        <begin position="72"/>
        <end position="98"/>
    </location>
</feature>
<evidence type="ECO:0000313" key="2">
    <source>
        <dbReference type="EMBL" id="MDW6001955.1"/>
    </source>
</evidence>
<dbReference type="Proteomes" id="UP001283366">
    <property type="component" value="Unassembled WGS sequence"/>
</dbReference>
<feature type="region of interest" description="Disordered" evidence="1">
    <location>
        <begin position="146"/>
        <end position="177"/>
    </location>
</feature>
<feature type="compositionally biased region" description="Polar residues" evidence="1">
    <location>
        <begin position="13"/>
        <end position="22"/>
    </location>
</feature>
<dbReference type="RefSeq" id="WP_087482504.1">
    <property type="nucleotide sequence ID" value="NZ_AP024883.1"/>
</dbReference>
<evidence type="ECO:0000313" key="3">
    <source>
        <dbReference type="EMBL" id="SMS02497.1"/>
    </source>
</evidence>
<feature type="compositionally biased region" description="Polar residues" evidence="1">
    <location>
        <begin position="148"/>
        <end position="177"/>
    </location>
</feature>
<organism evidence="3 4">
    <name type="scientific">Vibrio mangrovi</name>
    <dbReference type="NCBI Taxonomy" id="474394"/>
    <lineage>
        <taxon>Bacteria</taxon>
        <taxon>Pseudomonadati</taxon>
        <taxon>Pseudomonadota</taxon>
        <taxon>Gammaproteobacteria</taxon>
        <taxon>Vibrionales</taxon>
        <taxon>Vibrionaceae</taxon>
        <taxon>Vibrio</taxon>
    </lineage>
</organism>
<keyword evidence="5" id="KW-1185">Reference proteome</keyword>
<accession>A0A1Y6IXW4</accession>
<dbReference type="OrthoDB" id="6630612at2"/>
<evidence type="ECO:0000313" key="4">
    <source>
        <dbReference type="Proteomes" id="UP000196125"/>
    </source>
</evidence>
<dbReference type="EMBL" id="FXXI01000010">
    <property type="protein sequence ID" value="SMS02497.1"/>
    <property type="molecule type" value="Genomic_DNA"/>
</dbReference>
<gene>
    <name evidence="2" type="ORF">SBX37_03465</name>
    <name evidence="3" type="ORF">VIM7927_03830</name>
</gene>
<reference evidence="3 4" key="1">
    <citation type="submission" date="2017-05" db="EMBL/GenBank/DDBJ databases">
        <authorList>
            <person name="Song R."/>
            <person name="Chenine A.L."/>
            <person name="Ruprecht R.M."/>
        </authorList>
    </citation>
    <scope>NUCLEOTIDE SEQUENCE [LARGE SCALE GENOMIC DNA]</scope>
    <source>
        <strain evidence="3 4">CECT 7927</strain>
    </source>
</reference>
<evidence type="ECO:0000313" key="5">
    <source>
        <dbReference type="Proteomes" id="UP001283366"/>
    </source>
</evidence>
<dbReference type="AlphaFoldDB" id="A0A1Y6IXW4"/>
<proteinExistence type="predicted"/>
<reference evidence="2 5" key="2">
    <citation type="submission" date="2023-11" db="EMBL/GenBank/DDBJ databases">
        <title>Plant-associative lifestyle of Vibrio porteresiae and its evolutionary dynamics.</title>
        <authorList>
            <person name="Rameshkumar N."/>
            <person name="Kirti K."/>
        </authorList>
    </citation>
    <scope>NUCLEOTIDE SEQUENCE [LARGE SCALE GENOMIC DNA]</scope>
    <source>
        <strain evidence="2 5">MSSRF38</strain>
    </source>
</reference>
<sequence>MNISLGGNGVYPIQQQSSESDQGLQINGRIDVNIQADIRINIGGCYAGGSGNASDNFDCEGNPVGYDDSHLYGGSCNGGPSGTQVPSSEEEEYGNSSSTEFEDAMNDELAQQQEYSQQIQTALQLSEKMIAHTIIMNAEASAQKMKTDTSNSIANGYVDSSNKATNANTQSSKGINF</sequence>
<dbReference type="EMBL" id="JAWRCO010000001">
    <property type="protein sequence ID" value="MDW6001955.1"/>
    <property type="molecule type" value="Genomic_DNA"/>
</dbReference>
<protein>
    <submittedName>
        <fullName evidence="3">Uncharacterized protein</fullName>
    </submittedName>
</protein>
<evidence type="ECO:0000256" key="1">
    <source>
        <dbReference type="SAM" id="MobiDB-lite"/>
    </source>
</evidence>
<name>A0A1Y6IXW4_9VIBR</name>